<proteinExistence type="predicted"/>
<gene>
    <name evidence="1" type="ORF">I7X39_22930</name>
</gene>
<evidence type="ECO:0000313" key="1">
    <source>
        <dbReference type="EMBL" id="MBH9579753.1"/>
    </source>
</evidence>
<accession>A0A931NJB1</accession>
<evidence type="ECO:0000313" key="2">
    <source>
        <dbReference type="Proteomes" id="UP000613266"/>
    </source>
</evidence>
<protein>
    <submittedName>
        <fullName evidence="1">Uncharacterized protein</fullName>
    </submittedName>
</protein>
<organism evidence="1 2">
    <name type="scientific">Inhella proteolytica</name>
    <dbReference type="NCBI Taxonomy" id="2795029"/>
    <lineage>
        <taxon>Bacteria</taxon>
        <taxon>Pseudomonadati</taxon>
        <taxon>Pseudomonadota</taxon>
        <taxon>Betaproteobacteria</taxon>
        <taxon>Burkholderiales</taxon>
        <taxon>Sphaerotilaceae</taxon>
        <taxon>Inhella</taxon>
    </lineage>
</organism>
<comment type="caution">
    <text evidence="1">The sequence shown here is derived from an EMBL/GenBank/DDBJ whole genome shotgun (WGS) entry which is preliminary data.</text>
</comment>
<dbReference type="AlphaFoldDB" id="A0A931NJB1"/>
<dbReference type="EMBL" id="JAEDAK010000039">
    <property type="protein sequence ID" value="MBH9579753.1"/>
    <property type="molecule type" value="Genomic_DNA"/>
</dbReference>
<reference evidence="1" key="1">
    <citation type="submission" date="2020-12" db="EMBL/GenBank/DDBJ databases">
        <title>The genome sequence of Inhella sp. 1Y17.</title>
        <authorList>
            <person name="Liu Y."/>
        </authorList>
    </citation>
    <scope>NUCLEOTIDE SEQUENCE</scope>
    <source>
        <strain evidence="1">1Y17</strain>
    </source>
</reference>
<name>A0A931NJB1_9BURK</name>
<keyword evidence="2" id="KW-1185">Reference proteome</keyword>
<sequence length="104" mass="11966">MNPEQIELHDARLRRMSYDYCAKRVLVEVEFFPSEDSSKRVAAEIDFEGVTHASKIVDFERLESNFSAGNINYWRPSEGGVTYIYLADGCIQISCRKILIRLGE</sequence>
<dbReference type="RefSeq" id="WP_198113687.1">
    <property type="nucleotide sequence ID" value="NZ_JAEDAK010000039.1"/>
</dbReference>
<dbReference type="Proteomes" id="UP000613266">
    <property type="component" value="Unassembled WGS sequence"/>
</dbReference>